<feature type="region of interest" description="Disordered" evidence="1">
    <location>
        <begin position="44"/>
        <end position="63"/>
    </location>
</feature>
<evidence type="ECO:0000313" key="2">
    <source>
        <dbReference type="EMBL" id="MCD7464030.1"/>
    </source>
</evidence>
<sequence length="63" mass="6988">VSEIGKLELEQDSGAKRHKTSGLTHLMNHLVPCPEEAEVHCENRANDSGHEPLDHLMSRCGSR</sequence>
<feature type="compositionally biased region" description="Basic and acidic residues" evidence="1">
    <location>
        <begin position="44"/>
        <end position="57"/>
    </location>
</feature>
<evidence type="ECO:0000256" key="1">
    <source>
        <dbReference type="SAM" id="MobiDB-lite"/>
    </source>
</evidence>
<dbReference type="Proteomes" id="UP000823775">
    <property type="component" value="Unassembled WGS sequence"/>
</dbReference>
<keyword evidence="3" id="KW-1185">Reference proteome</keyword>
<feature type="region of interest" description="Disordered" evidence="1">
    <location>
        <begin position="1"/>
        <end position="21"/>
    </location>
</feature>
<reference evidence="2 3" key="1">
    <citation type="journal article" date="2021" name="BMC Genomics">
        <title>Datura genome reveals duplications of psychoactive alkaloid biosynthetic genes and high mutation rate following tissue culture.</title>
        <authorList>
            <person name="Rajewski A."/>
            <person name="Carter-House D."/>
            <person name="Stajich J."/>
            <person name="Litt A."/>
        </authorList>
    </citation>
    <scope>NUCLEOTIDE SEQUENCE [LARGE SCALE GENOMIC DNA]</scope>
    <source>
        <strain evidence="2">AR-01</strain>
    </source>
</reference>
<proteinExistence type="predicted"/>
<protein>
    <submittedName>
        <fullName evidence="2">Uncharacterized protein</fullName>
    </submittedName>
</protein>
<accession>A0ABS8SYB8</accession>
<comment type="caution">
    <text evidence="2">The sequence shown here is derived from an EMBL/GenBank/DDBJ whole genome shotgun (WGS) entry which is preliminary data.</text>
</comment>
<evidence type="ECO:0000313" key="3">
    <source>
        <dbReference type="Proteomes" id="UP000823775"/>
    </source>
</evidence>
<feature type="compositionally biased region" description="Basic and acidic residues" evidence="1">
    <location>
        <begin position="1"/>
        <end position="15"/>
    </location>
</feature>
<name>A0ABS8SYB8_DATST</name>
<organism evidence="2 3">
    <name type="scientific">Datura stramonium</name>
    <name type="common">Jimsonweed</name>
    <name type="synonym">Common thornapple</name>
    <dbReference type="NCBI Taxonomy" id="4076"/>
    <lineage>
        <taxon>Eukaryota</taxon>
        <taxon>Viridiplantae</taxon>
        <taxon>Streptophyta</taxon>
        <taxon>Embryophyta</taxon>
        <taxon>Tracheophyta</taxon>
        <taxon>Spermatophyta</taxon>
        <taxon>Magnoliopsida</taxon>
        <taxon>eudicotyledons</taxon>
        <taxon>Gunneridae</taxon>
        <taxon>Pentapetalae</taxon>
        <taxon>asterids</taxon>
        <taxon>lamiids</taxon>
        <taxon>Solanales</taxon>
        <taxon>Solanaceae</taxon>
        <taxon>Solanoideae</taxon>
        <taxon>Datureae</taxon>
        <taxon>Datura</taxon>
    </lineage>
</organism>
<gene>
    <name evidence="2" type="ORF">HAX54_051936</name>
</gene>
<feature type="non-terminal residue" evidence="2">
    <location>
        <position position="1"/>
    </location>
</feature>
<dbReference type="EMBL" id="JACEIK010000933">
    <property type="protein sequence ID" value="MCD7464030.1"/>
    <property type="molecule type" value="Genomic_DNA"/>
</dbReference>